<feature type="compositionally biased region" description="Basic and acidic residues" evidence="1">
    <location>
        <begin position="448"/>
        <end position="467"/>
    </location>
</feature>
<feature type="region of interest" description="Disordered" evidence="1">
    <location>
        <begin position="1418"/>
        <end position="1441"/>
    </location>
</feature>
<protein>
    <submittedName>
        <fullName evidence="2">Uncharacterized protein</fullName>
    </submittedName>
</protein>
<evidence type="ECO:0000313" key="2">
    <source>
        <dbReference type="EMBL" id="KAF7255657.1"/>
    </source>
</evidence>
<feature type="compositionally biased region" description="Pro residues" evidence="1">
    <location>
        <begin position="203"/>
        <end position="221"/>
    </location>
</feature>
<feature type="region of interest" description="Disordered" evidence="1">
    <location>
        <begin position="2018"/>
        <end position="2042"/>
    </location>
</feature>
<feature type="region of interest" description="Disordered" evidence="1">
    <location>
        <begin position="4030"/>
        <end position="4049"/>
    </location>
</feature>
<feature type="region of interest" description="Disordered" evidence="1">
    <location>
        <begin position="91"/>
        <end position="290"/>
    </location>
</feature>
<dbReference type="OrthoDB" id="10490161at2759"/>
<feature type="compositionally biased region" description="Acidic residues" evidence="1">
    <location>
        <begin position="2994"/>
        <end position="3004"/>
    </location>
</feature>
<feature type="compositionally biased region" description="Basic residues" evidence="1">
    <location>
        <begin position="102"/>
        <end position="111"/>
    </location>
</feature>
<feature type="compositionally biased region" description="Basic and acidic residues" evidence="1">
    <location>
        <begin position="4140"/>
        <end position="4150"/>
    </location>
</feature>
<feature type="region of interest" description="Disordered" evidence="1">
    <location>
        <begin position="820"/>
        <end position="839"/>
    </location>
</feature>
<feature type="compositionally biased region" description="Basic and acidic residues" evidence="1">
    <location>
        <begin position="863"/>
        <end position="874"/>
    </location>
</feature>
<feature type="region of interest" description="Disordered" evidence="1">
    <location>
        <begin position="958"/>
        <end position="988"/>
    </location>
</feature>
<feature type="compositionally biased region" description="Polar residues" evidence="1">
    <location>
        <begin position="4119"/>
        <end position="4139"/>
    </location>
</feature>
<feature type="compositionally biased region" description="Basic and acidic residues" evidence="1">
    <location>
        <begin position="427"/>
        <end position="438"/>
    </location>
</feature>
<evidence type="ECO:0000313" key="3">
    <source>
        <dbReference type="Proteomes" id="UP000822476"/>
    </source>
</evidence>
<organism evidence="2 3">
    <name type="scientific">Paragonimus skrjabini miyazakii</name>
    <dbReference type="NCBI Taxonomy" id="59628"/>
    <lineage>
        <taxon>Eukaryota</taxon>
        <taxon>Metazoa</taxon>
        <taxon>Spiralia</taxon>
        <taxon>Lophotrochozoa</taxon>
        <taxon>Platyhelminthes</taxon>
        <taxon>Trematoda</taxon>
        <taxon>Digenea</taxon>
        <taxon>Plagiorchiida</taxon>
        <taxon>Troglotremata</taxon>
        <taxon>Troglotrematidae</taxon>
        <taxon>Paragonimus</taxon>
    </lineage>
</organism>
<dbReference type="Proteomes" id="UP000822476">
    <property type="component" value="Unassembled WGS sequence"/>
</dbReference>
<proteinExistence type="predicted"/>
<feature type="compositionally biased region" description="Polar residues" evidence="1">
    <location>
        <begin position="1495"/>
        <end position="1508"/>
    </location>
</feature>
<feature type="compositionally biased region" description="Basic and acidic residues" evidence="1">
    <location>
        <begin position="568"/>
        <end position="594"/>
    </location>
</feature>
<feature type="region of interest" description="Disordered" evidence="1">
    <location>
        <begin position="367"/>
        <end position="470"/>
    </location>
</feature>
<feature type="region of interest" description="Disordered" evidence="1">
    <location>
        <begin position="863"/>
        <end position="883"/>
    </location>
</feature>
<keyword evidence="3" id="KW-1185">Reference proteome</keyword>
<gene>
    <name evidence="2" type="ORF">EG68_07616</name>
</gene>
<feature type="region of interest" description="Disordered" evidence="1">
    <location>
        <begin position="508"/>
        <end position="605"/>
    </location>
</feature>
<accession>A0A8S9YXN5</accession>
<feature type="region of interest" description="Disordered" evidence="1">
    <location>
        <begin position="2981"/>
        <end position="3012"/>
    </location>
</feature>
<sequence>MLILQDGDTVLVRVKNLNEACECWIPARVTGGFLGSPDPRYPLRHRYQIRLFSGAKHVFRRRDILRISPLFYKSLIEYIKVKRGIEVPEQPAATGEGEIRARPKTRKRKRKMEPPNRPHTIVSPRLLRLRPVKKEPEPNTSPAKEASKGGDVIISRPLAKRIPEKRDKPVTSPEKITPLPIANKPSGNVKPPSVAMRPARTIPKPPPPPSLPPARPAPPKTEPLVITSRKPIKEEPKPVVLATPTPKPKPKKPPPRKPRKVPAKPQINIDVSARKEKPDEWIPDVHSLPDSTIIDNHRFQLEERQDQTVPSLKGESIEQMVEPEISEQPGDAVISQMPGQADKTFTVIGPNETQDYDRMKRVDKLADIQQEEDVPIASERERSADILSACDGPEEPELDESFNESSKEVDFYDVQKNVKDGTSGVDKVIREPSEESNKQSKSSVEQMAAKDREEEHAKISDTEHELADSDLTIQLQDGISGYAERPQTLSVKLNGAVKSEKIPVEGERENVAIKTTNTTTSTAQDEAVREEIAEDKTLQERRYGEPVREVTKQDSPPYTELEPTNTADAHRTIVPDLTLKAKHETKASDQKPDEVSSGPNFVKHIRDETRQDICSPDLSDLEKVKTVSISEVSTDREPTKQLQVPVAQNEAISDLAKTTHVSSKNLQKQLNDADIEGTVALEVSDVVPFGPIPDNLSLVKQDVASVASLRAQPISLIKPAEFSQKLTKDAQFVKQIHDERSGTTTIFQDTSVKSIPTVPVEALSRSKENDRGANHVARQDAKPFEDVQQHRVNSENQFEKQIQDETVNDLTLPATLSKSSVGLEPSDLASEVQEPNVPKPKAVEHKLKNDTLKSRVGNMFQKQMHDESVEKTSRPEPQSLQSIRSPSSMMLATDLESDSSVISPAMKDFEKLSTEQRHITEEERWRQQLHDEEICKIETPEIPTVSLLGSHSSTEYSFKVESTKHHPPPITDTQASMHPDCKQAKTDQTWVKQMRDEQTNQISVSETSASQPIDVISQTGQRSTEREHAHAESLANVQIPIEKTAQQATVDGDRKWTPQIHDESFDVATLPEAPLIQPLRSLPSVFVPIEEMSETPAHQITTFGGSGKIVHEKDISVIKGQNQTVDQNPQPQSTFVHSVLPAIGPSGSVEDGDLEVVQLEADITVDMNGQQLKNIHSILQNASQEISTTGQLEANTQKTAPLPTVLMKPDVFKTDELPTRGALQKLTVRQSAAELCEDHGSTVSSGFHSGLRLTTTAPMDNKMENTDVNPSFEMDDMIDKQADAIVPSEKDGHKVAPSFHLTYSSDMPKKPIDGKSCKEPYTQLVTIQPGGTSASTVRSTHDIPTKDWNITCKEHVELSDEASGLILAPDRTIILKAQYDATITDGQLDTDVPVMVSPPADEMLAEGWTRGVSYEHGSLSEALSPPSHGRPNQPNGLDVDETALPNLHIGMNVTLAGGSKPDRTFLKQSVLKPEKAAESPDPAVLIGSNNIATSVSGAQRGQREQTFTDPEITDRNETYGATSPTLFSPVSRPHSVNSYKSTLHTQLTFSDRNMASVQTTATIKLNSPSQLYSSPRYQTPYRFRSRSCDSVLKEREKRHPNAALNAAEIAARAALADSGQTLGFVSKYSLEIRSIAEDVHLDLSRFHKQKMNETVSIIPTLSNSPVECSSSPSYKLNPDETPLHPKQIVLTYLSHIDVEPLVEDGSSLVHRNMVHVMRDASIVEMELLESLSVTSLIIPKEVAISNEYEFEVERTDSKSMSASPAASAMQPKMDVMEPSRHECQNLSASQSPIESRDPLPIRMVPAVCDAQLKNTHINVDSVFNTADRKPFQVFDKVEQLSYSVKQAQQPTTSPFELAHYFTDASKLHDISLGKAVDKHHNENSMSSSVVSTSTVEIVLKTETSGQILLDLAEEPNTYGYFTQDQMTRPMSVVPKLEDVCGSQRFRPTERQNFLGGANHVGVNSQTRLASYTLRTTLTVNDENSTSPHESVHDKTYPVYVPDKRSMKPLIWKQENDVSHLREAHSRPPTERANAPTPGTQKYKWFGSEKPVIQKTNFKGEDLSDEISILNLAVSIVYADEGELEVITRIDVRNKDNENDRLPSEILQAAYGPDEGINLAYEPECCPKTPAGLDSTAESTVAPKSTTLNMSSITKIDPSAMNETKFRTPVAADLSGLPSNHGSRNSLPAVQNEHEPVDEQISGDIFEIALEQNMRFRNGEVHVENMIATNDSRESVRVVPFLSMRNINDSNSHCSCTAITKRNYSDAQSCSLSSINHVIQFGKPKDFYSNDNRKAQNCMVPFCPVLCEVLKADGSYSTVSTSSQFGSAGLRHSANCSSEPEDLFYTENNNNQGIERRCSSDCSLRVHTSEHTESPSVNSEKQKYIEENMSSVTTHAMRSTTIVFSQLHKRSSSRPGYNKLCSIKDRRLIVSLPDLQCATRYLRFGQPSVLMINRVHCTTLASAICNDQQTDDVLYEHTQSMKCHSTVMCGFSYAPAFENKTSVFCHQSKPWPLACYGDNYRQPKSSLSFGDNTQVEKQINPTNKKSNRLETNFSKHVDIWLAQAGISIQGTSLFVGQQCKPRLSLGLTLKSQPILLPKQKCKLTGSETNDERIWCNLENFIGTSCSNSGEFGTGHNSEQLTSDVSSGFRHISKPFSYDPILLSASRRIRRKRLRGELLVKPQEILQQAEAVTSQLKSVSGPNLGELLEELPVPITVVSTRNEKIGNMSSTPILRREYVHGVYLHHMENMRLYLVGQNNLSCGTNEQIHKLASNVLINIESHLNLSPKPRLVTICSVLQEVVTQHEIVSCSSCIIARLDELIFCTHIHNSTYLPNGLGTMKTDEQMHFTQLESIDKLHVIQGCLNWDVQTYCFLVSDKNNSLTRDTCSLSENDMVRYFGLNLYSSKTSSTAVTSKTGLSECFQNKTCIIAGDMLKPESPTESLISLLTCSKQAKQDYVHHTSDNEGLPQNYDLFKDSAGNFCPPSPTKTSDGINEPFDDEEEDEDMTGTMRSPIENDVNSRVLPIVSRQKTASVERCTPPLVQQIAETDETHKVYYLSEGESESPNEYIHSIEFDSIDSPESDSRKHRSEFQRGIRDKANSATPQMVHMNMLTKDSPLRQIRSLKQSLRISCFSSSSNHTFETVDIPVRSLELTTKRSVYAGTSKLMPHYDRPHPILFVALEVIRQLSEAERGTDTNFELPSDLSNQIIPVCFVESVHMVGEFYSGDMRVLHAIHFTRDVFLFNLATRGCTNIISNVGVSPFPKTTYEVHHSGHVSLLGRVYSLLSDRVSEKPIETCFARTEDAVPMFQESDRFVIVRIHSSVVHFLSVIVFPSLIFLIHNSARVAYFQIPEGVISFHSYTQNPYSVCEVRRIHPWLYVQAADWLDYLKGSQTVILTRNTPVEQISRAAATIRPMIQQDQRSRLCILKEWFTCSSLSTITPTNDDSKSTRYSEKRQLTLSSVEEMRTSPCKNNCELIQLALIRSVSKAAPNSIDVFHNCSDEYYSKSTFSTQFETVQYKLKSTPMNLSVDSQLEQSTSGLGSNDKKLSSIFKETEIRSTEFHENINTDKMDEKLSQVVLEFSRQDHFVDALHFPPDLLSLRYVEWCRPVPIHLSESHRISHLSLPVILGDCLSLLTCSTKQKQPTNVLFLSHVSEQYTPPFIRQTSVKYLQSQPSRVSKLIQNALGTPPNISSAYTNSTVQTVRPLLKVHAFSELIQGLLHPNQNASFQKKSWCATLKFFWDVDLNDFFCMPTKKYSSLRIASIQRTSFRWVIIAYHLHNSFDSFRVTVETICRNRCTCIYTAKNTSVIRLVKTSYRVQRYSEDSISYDWMLARTDSITETDISRCSVSNVRSTRKKKRVGIQDRSSRMELSTSQTDPPHDHSITSSLREPLKSGEFKTKGPFCRQIDFKGGHKTVRSKANVSRRTCEPQIKKSKTTGIVPVIPNKCKNLIATDIDKCSPKQTTLHTRKKVDESRRRQWSAPPIRSFVNALLSGRDNTMTRARENKRANQTMTILPIAGDVLEGGNVFSLNAPEKTDSSLPTTTTSGGKTHSRISKVCNHLFSHCKHGSLSLGETTSFTTQTIEPDSTKHAALQPPHQTRSRIPVPIQSPTSTAKAGWGKLTSNKSILNRGHGSSHSTKWRTSGEKAQRDDIPNASLQAMDVGSRTTHSRSIPRIVRRMNCDDPDKNKRSKCNPHKTVESGEHFQNHTREYTQVGTLHKPEVQRYDVLSHRTLDGPTRLTIPHVVKDRPKAAGQRPGTIFGKGSGTQISSANNFGDHIKTICLARRLTEPGSFATNNEIPNQPLRSLTKNVRVGTNKTHPR</sequence>
<name>A0A8S9YXN5_9TREM</name>
<comment type="caution">
    <text evidence="2">The sequence shown here is derived from an EMBL/GenBank/DDBJ whole genome shotgun (WGS) entry which is preliminary data.</text>
</comment>
<feature type="compositionally biased region" description="Basic and acidic residues" evidence="1">
    <location>
        <begin position="2018"/>
        <end position="2029"/>
    </location>
</feature>
<dbReference type="EMBL" id="JTDE01003778">
    <property type="protein sequence ID" value="KAF7255657.1"/>
    <property type="molecule type" value="Genomic_DNA"/>
</dbReference>
<reference evidence="2" key="1">
    <citation type="submission" date="2019-07" db="EMBL/GenBank/DDBJ databases">
        <title>Annotation for the trematode Paragonimus miyazaki's.</title>
        <authorList>
            <person name="Choi Y.-J."/>
        </authorList>
    </citation>
    <scope>NUCLEOTIDE SEQUENCE</scope>
    <source>
        <strain evidence="2">Japan</strain>
    </source>
</reference>
<feature type="region of interest" description="Disordered" evidence="1">
    <location>
        <begin position="3072"/>
        <end position="3095"/>
    </location>
</feature>
<feature type="compositionally biased region" description="Polar residues" evidence="1">
    <location>
        <begin position="4036"/>
        <end position="4047"/>
    </location>
</feature>
<evidence type="ECO:0000256" key="1">
    <source>
        <dbReference type="SAM" id="MobiDB-lite"/>
    </source>
</evidence>
<feature type="compositionally biased region" description="Acidic residues" evidence="1">
    <location>
        <begin position="392"/>
        <end position="402"/>
    </location>
</feature>
<feature type="region of interest" description="Disordered" evidence="1">
    <location>
        <begin position="3852"/>
        <end position="3885"/>
    </location>
</feature>
<feature type="compositionally biased region" description="Basic residues" evidence="1">
    <location>
        <begin position="248"/>
        <end position="262"/>
    </location>
</feature>
<feature type="compositionally biased region" description="Basic and acidic residues" evidence="1">
    <location>
        <begin position="526"/>
        <end position="552"/>
    </location>
</feature>
<feature type="region of interest" description="Disordered" evidence="1">
    <location>
        <begin position="4084"/>
        <end position="4198"/>
    </location>
</feature>
<feature type="region of interest" description="Disordered" evidence="1">
    <location>
        <begin position="1495"/>
        <end position="1525"/>
    </location>
</feature>